<organism evidence="1 2">
    <name type="scientific">Onychostoma macrolepis</name>
    <dbReference type="NCBI Taxonomy" id="369639"/>
    <lineage>
        <taxon>Eukaryota</taxon>
        <taxon>Metazoa</taxon>
        <taxon>Chordata</taxon>
        <taxon>Craniata</taxon>
        <taxon>Vertebrata</taxon>
        <taxon>Euteleostomi</taxon>
        <taxon>Actinopterygii</taxon>
        <taxon>Neopterygii</taxon>
        <taxon>Teleostei</taxon>
        <taxon>Ostariophysi</taxon>
        <taxon>Cypriniformes</taxon>
        <taxon>Cyprinidae</taxon>
        <taxon>Acrossocheilinae</taxon>
        <taxon>Onychostoma</taxon>
    </lineage>
</organism>
<keyword evidence="2" id="KW-1185">Reference proteome</keyword>
<comment type="caution">
    <text evidence="1">The sequence shown here is derived from an EMBL/GenBank/DDBJ whole genome shotgun (WGS) entry which is preliminary data.</text>
</comment>
<proteinExistence type="predicted"/>
<evidence type="ECO:0000313" key="1">
    <source>
        <dbReference type="EMBL" id="KAF4109739.1"/>
    </source>
</evidence>
<dbReference type="Proteomes" id="UP000579812">
    <property type="component" value="Unassembled WGS sequence"/>
</dbReference>
<protein>
    <submittedName>
        <fullName evidence="1">Uncharacterized protein</fullName>
    </submittedName>
</protein>
<gene>
    <name evidence="1" type="ORF">G5714_008991</name>
</gene>
<dbReference type="EMBL" id="JAAMOB010000008">
    <property type="protein sequence ID" value="KAF4109739.1"/>
    <property type="molecule type" value="Genomic_DNA"/>
</dbReference>
<reference evidence="1 2" key="1">
    <citation type="submission" date="2020-04" db="EMBL/GenBank/DDBJ databases">
        <title>Chromosome-level genome assembly of a cyprinid fish Onychostoma macrolepis by integration of Nanopore Sequencing, Bionano and Hi-C technology.</title>
        <authorList>
            <person name="Wang D."/>
        </authorList>
    </citation>
    <scope>NUCLEOTIDE SEQUENCE [LARGE SCALE GENOMIC DNA]</scope>
    <source>
        <strain evidence="1">SWU-2019</strain>
        <tissue evidence="1">Muscle</tissue>
    </source>
</reference>
<name>A0A7J6CQW8_9TELE</name>
<evidence type="ECO:0000313" key="2">
    <source>
        <dbReference type="Proteomes" id="UP000579812"/>
    </source>
</evidence>
<dbReference type="AlphaFoldDB" id="A0A7J6CQW8"/>
<sequence>MFERHGQRFAFWTDEARNLLQGILQPVYRALSLRKSIFRLSMTAPQRKRDWWTFIVLGSEEHLVLHKPMVL</sequence>
<accession>A0A7J6CQW8</accession>